<dbReference type="EMBL" id="LXPE01000035">
    <property type="protein sequence ID" value="OBA25907.1"/>
    <property type="molecule type" value="Genomic_DNA"/>
</dbReference>
<dbReference type="GO" id="GO:0006412">
    <property type="term" value="P:translation"/>
    <property type="evidence" value="ECO:0007669"/>
    <property type="project" value="InterPro"/>
</dbReference>
<dbReference type="AlphaFoldDB" id="A0A1B7TB23"/>
<evidence type="ECO:0000256" key="2">
    <source>
        <dbReference type="ARBA" id="ARBA00023274"/>
    </source>
</evidence>
<organism evidence="5 6">
    <name type="scientific">Hanseniaspora valbyensis NRRL Y-1626</name>
    <dbReference type="NCBI Taxonomy" id="766949"/>
    <lineage>
        <taxon>Eukaryota</taxon>
        <taxon>Fungi</taxon>
        <taxon>Dikarya</taxon>
        <taxon>Ascomycota</taxon>
        <taxon>Saccharomycotina</taxon>
        <taxon>Saccharomycetes</taxon>
        <taxon>Saccharomycodales</taxon>
        <taxon>Saccharomycodaceae</taxon>
        <taxon>Hanseniaspora</taxon>
    </lineage>
</organism>
<dbReference type="InterPro" id="IPR001648">
    <property type="entry name" value="Ribosomal_bS18"/>
</dbReference>
<accession>A0A1B7TB23</accession>
<evidence type="ECO:0000256" key="1">
    <source>
        <dbReference type="ARBA" id="ARBA00022980"/>
    </source>
</evidence>
<evidence type="ECO:0000256" key="4">
    <source>
        <dbReference type="SAM" id="MobiDB-lite"/>
    </source>
</evidence>
<dbReference type="SUPFAM" id="SSF46911">
    <property type="entry name" value="Ribosomal protein S18"/>
    <property type="match status" value="1"/>
</dbReference>
<reference evidence="6" key="1">
    <citation type="journal article" date="2016" name="Proc. Natl. Acad. Sci. U.S.A.">
        <title>Comparative genomics of biotechnologically important yeasts.</title>
        <authorList>
            <person name="Riley R."/>
            <person name="Haridas S."/>
            <person name="Wolfe K.H."/>
            <person name="Lopes M.R."/>
            <person name="Hittinger C.T."/>
            <person name="Goeker M."/>
            <person name="Salamov A.A."/>
            <person name="Wisecaver J.H."/>
            <person name="Long T.M."/>
            <person name="Calvey C.H."/>
            <person name="Aerts A.L."/>
            <person name="Barry K.W."/>
            <person name="Choi C."/>
            <person name="Clum A."/>
            <person name="Coughlan A.Y."/>
            <person name="Deshpande S."/>
            <person name="Douglass A.P."/>
            <person name="Hanson S.J."/>
            <person name="Klenk H.-P."/>
            <person name="LaButti K.M."/>
            <person name="Lapidus A."/>
            <person name="Lindquist E.A."/>
            <person name="Lipzen A.M."/>
            <person name="Meier-Kolthoff J.P."/>
            <person name="Ohm R.A."/>
            <person name="Otillar R.P."/>
            <person name="Pangilinan J.L."/>
            <person name="Peng Y."/>
            <person name="Rokas A."/>
            <person name="Rosa C.A."/>
            <person name="Scheuner C."/>
            <person name="Sibirny A.A."/>
            <person name="Slot J.C."/>
            <person name="Stielow J.B."/>
            <person name="Sun H."/>
            <person name="Kurtzman C.P."/>
            <person name="Blackwell M."/>
            <person name="Grigoriev I.V."/>
            <person name="Jeffries T.W."/>
        </authorList>
    </citation>
    <scope>NUCLEOTIDE SEQUENCE [LARGE SCALE GENOMIC DNA]</scope>
    <source>
        <strain evidence="6">NRRL Y-1626</strain>
    </source>
</reference>
<keyword evidence="2" id="KW-0687">Ribonucleoprotein</keyword>
<feature type="region of interest" description="Disordered" evidence="4">
    <location>
        <begin position="21"/>
        <end position="41"/>
    </location>
</feature>
<proteinExistence type="predicted"/>
<name>A0A1B7TB23_9ASCO</name>
<dbReference type="GO" id="GO:0003735">
    <property type="term" value="F:structural constituent of ribosome"/>
    <property type="evidence" value="ECO:0007669"/>
    <property type="project" value="InterPro"/>
</dbReference>
<dbReference type="Proteomes" id="UP000092321">
    <property type="component" value="Unassembled WGS sequence"/>
</dbReference>
<comment type="caution">
    <text evidence="5">The sequence shown here is derived from an EMBL/GenBank/DDBJ whole genome shotgun (WGS) entry which is preliminary data.</text>
</comment>
<keyword evidence="1" id="KW-0689">Ribosomal protein</keyword>
<sequence length="181" mass="20796">MFTKVVSVKHSINKNTLIKRLNSSSSSSNNNGGKTLNVNSSNPIQHINDSISNRFWPTFKMSTATNPINKVPDTLASYDTAIDFNPTGKFRKNIYIPKIYDSENVLDPIKNKLKNNKIVKTFSIQELTTDPGFLSQFLWDSGEIKPREFTKLTRENHTKIVKSIVWCRKQNILSTRHKFYQ</sequence>
<dbReference type="GO" id="GO:0005840">
    <property type="term" value="C:ribosome"/>
    <property type="evidence" value="ECO:0007669"/>
    <property type="project" value="UniProtKB-KW"/>
</dbReference>
<keyword evidence="6" id="KW-1185">Reference proteome</keyword>
<gene>
    <name evidence="5" type="ORF">HANVADRAFT_53578</name>
</gene>
<evidence type="ECO:0000313" key="5">
    <source>
        <dbReference type="EMBL" id="OBA25907.1"/>
    </source>
</evidence>
<dbReference type="InterPro" id="IPR036870">
    <property type="entry name" value="Ribosomal_bS18_sf"/>
</dbReference>
<feature type="compositionally biased region" description="Polar residues" evidence="4">
    <location>
        <begin position="32"/>
        <end position="41"/>
    </location>
</feature>
<dbReference type="Gene3D" id="4.10.640.10">
    <property type="entry name" value="Ribosomal protein S18"/>
    <property type="match status" value="1"/>
</dbReference>
<dbReference type="GO" id="GO:1990904">
    <property type="term" value="C:ribonucleoprotein complex"/>
    <property type="evidence" value="ECO:0007669"/>
    <property type="project" value="UniProtKB-KW"/>
</dbReference>
<evidence type="ECO:0000313" key="6">
    <source>
        <dbReference type="Proteomes" id="UP000092321"/>
    </source>
</evidence>
<feature type="compositionally biased region" description="Low complexity" evidence="4">
    <location>
        <begin position="22"/>
        <end position="31"/>
    </location>
</feature>
<evidence type="ECO:0000256" key="3">
    <source>
        <dbReference type="ARBA" id="ARBA00035264"/>
    </source>
</evidence>
<protein>
    <recommendedName>
        <fullName evidence="3">Small ribosomal subunit protein bS18m</fullName>
    </recommendedName>
</protein>
<dbReference type="Pfam" id="PF01084">
    <property type="entry name" value="Ribosomal_S18"/>
    <property type="match status" value="1"/>
</dbReference>